<evidence type="ECO:0000313" key="3">
    <source>
        <dbReference type="Proteomes" id="UP000193553"/>
    </source>
</evidence>
<name>A0A1X3ES71_9BRAD</name>
<evidence type="ECO:0000256" key="1">
    <source>
        <dbReference type="SAM" id="MobiDB-lite"/>
    </source>
</evidence>
<comment type="caution">
    <text evidence="2">The sequence shown here is derived from an EMBL/GenBank/DDBJ whole genome shotgun (WGS) entry which is preliminary data.</text>
</comment>
<feature type="compositionally biased region" description="Basic and acidic residues" evidence="1">
    <location>
        <begin position="59"/>
        <end position="68"/>
    </location>
</feature>
<dbReference type="RefSeq" id="WP_085349978.1">
    <property type="nucleotide sequence ID" value="NZ_NAEX01000172.1"/>
</dbReference>
<dbReference type="AlphaFoldDB" id="A0A1X3ES71"/>
<evidence type="ECO:0000313" key="2">
    <source>
        <dbReference type="EMBL" id="OSJ17929.1"/>
    </source>
</evidence>
<proteinExistence type="predicted"/>
<protein>
    <submittedName>
        <fullName evidence="2">Uncharacterized protein</fullName>
    </submittedName>
</protein>
<sequence length="78" mass="9036">MKDLRRRLERLRADARDFALMSQSATDAEKRALFQRLADELAFEALELEIIVKQQGHSDSSEQHEVVEFKPSAHKKRG</sequence>
<accession>A0A1X3ES71</accession>
<dbReference type="Proteomes" id="UP000193553">
    <property type="component" value="Unassembled WGS sequence"/>
</dbReference>
<organism evidence="2 3">
    <name type="scientific">Bradyrhizobium canariense</name>
    <dbReference type="NCBI Taxonomy" id="255045"/>
    <lineage>
        <taxon>Bacteria</taxon>
        <taxon>Pseudomonadati</taxon>
        <taxon>Pseudomonadota</taxon>
        <taxon>Alphaproteobacteria</taxon>
        <taxon>Hyphomicrobiales</taxon>
        <taxon>Nitrobacteraceae</taxon>
        <taxon>Bradyrhizobium</taxon>
    </lineage>
</organism>
<feature type="region of interest" description="Disordered" evidence="1">
    <location>
        <begin position="56"/>
        <end position="78"/>
    </location>
</feature>
<reference evidence="2 3" key="1">
    <citation type="submission" date="2017-03" db="EMBL/GenBank/DDBJ databases">
        <title>Whole genome sequences of fourteen strains of Bradyrhizobium canariense and one strain of Bradyrhizobium japonicum isolated from Lupinus (Papilionoideae: Genisteae) species in Algeria.</title>
        <authorList>
            <person name="Crovadore J."/>
            <person name="Chekireb D."/>
            <person name="Brachmann A."/>
            <person name="Chablais R."/>
            <person name="Cochard B."/>
            <person name="Lefort F."/>
        </authorList>
    </citation>
    <scope>NUCLEOTIDE SEQUENCE [LARGE SCALE GENOMIC DNA]</scope>
    <source>
        <strain evidence="2 3">UBMA195</strain>
    </source>
</reference>
<dbReference type="EMBL" id="NAFI01000137">
    <property type="protein sequence ID" value="OSJ17929.1"/>
    <property type="molecule type" value="Genomic_DNA"/>
</dbReference>
<gene>
    <name evidence="2" type="ORF">BSZ18_03285</name>
</gene>